<evidence type="ECO:0000313" key="5">
    <source>
        <dbReference type="EMBL" id="MBB2164797.1"/>
    </source>
</evidence>
<evidence type="ECO:0000313" key="6">
    <source>
        <dbReference type="EMBL" id="MBB2193933.1"/>
    </source>
</evidence>
<comment type="caution">
    <text evidence="5">The sequence shown here is derived from an EMBL/GenBank/DDBJ whole genome shotgun (WGS) entry which is preliminary data.</text>
</comment>
<evidence type="ECO:0000259" key="4">
    <source>
        <dbReference type="PROSITE" id="PS00083"/>
    </source>
</evidence>
<dbReference type="NCBIfam" id="TIGR02423">
    <property type="entry name" value="protocat_alph"/>
    <property type="match status" value="1"/>
</dbReference>
<proteinExistence type="inferred from homology"/>
<dbReference type="GO" id="GO:0018578">
    <property type="term" value="F:protocatechuate 3,4-dioxygenase activity"/>
    <property type="evidence" value="ECO:0007669"/>
    <property type="project" value="UniProtKB-EC"/>
</dbReference>
<gene>
    <name evidence="5" type="primary">pcaG</name>
    <name evidence="6" type="ORF">HLH25_09815</name>
    <name evidence="5" type="ORF">HLH26_09635</name>
</gene>
<dbReference type="RefSeq" id="WP_182973881.1">
    <property type="nucleotide sequence ID" value="NZ_JABEQN010000010.1"/>
</dbReference>
<dbReference type="Proteomes" id="UP000540490">
    <property type="component" value="Unassembled WGS sequence"/>
</dbReference>
<evidence type="ECO:0000313" key="8">
    <source>
        <dbReference type="Proteomes" id="UP000561077"/>
    </source>
</evidence>
<evidence type="ECO:0000256" key="2">
    <source>
        <dbReference type="ARBA" id="ARBA00022964"/>
    </source>
</evidence>
<dbReference type="InterPro" id="IPR000627">
    <property type="entry name" value="Intradiol_dOase_C"/>
</dbReference>
<evidence type="ECO:0000256" key="1">
    <source>
        <dbReference type="ARBA" id="ARBA00007825"/>
    </source>
</evidence>
<dbReference type="CDD" id="cd03463">
    <property type="entry name" value="3_4-PCD_alpha"/>
    <property type="match status" value="1"/>
</dbReference>
<dbReference type="InterPro" id="IPR015889">
    <property type="entry name" value="Intradiol_dOase_core"/>
</dbReference>
<keyword evidence="3 5" id="KW-0560">Oxidoreductase</keyword>
<sequence>MNDVTAPPRLGLTPWQTVGPFFHYALPWEGGENLVREGVQGERIVVRGRVLDADGAPIPDALVEIWQANAAGRYDHPEDCQADRPIDPAFIGFGRCPTDDDGMFAFHTVRPGQVPGPGNSMQAPHIALGLFGRGLLRRLVTRIYFPESEGNAVDPILGLVESDRVGTLMATREGEQDGMPVYRFDIHIQGANETVFFDV</sequence>
<dbReference type="PANTHER" id="PTHR33711:SF9">
    <property type="entry name" value="PROTOCATECHUATE 3,4-DIOXYGENASE ALPHA CHAIN"/>
    <property type="match status" value="1"/>
</dbReference>
<dbReference type="EMBL" id="JABEQN010000010">
    <property type="protein sequence ID" value="MBB2193933.1"/>
    <property type="molecule type" value="Genomic_DNA"/>
</dbReference>
<organism evidence="5 8">
    <name type="scientific">Gluconacetobacter dulcium</name>
    <dbReference type="NCBI Taxonomy" id="2729096"/>
    <lineage>
        <taxon>Bacteria</taxon>
        <taxon>Pseudomonadati</taxon>
        <taxon>Pseudomonadota</taxon>
        <taxon>Alphaproteobacteria</taxon>
        <taxon>Acetobacterales</taxon>
        <taxon>Acetobacteraceae</taxon>
        <taxon>Gluconacetobacter</taxon>
    </lineage>
</organism>
<dbReference type="GO" id="GO:0008199">
    <property type="term" value="F:ferric iron binding"/>
    <property type="evidence" value="ECO:0007669"/>
    <property type="project" value="InterPro"/>
</dbReference>
<evidence type="ECO:0000256" key="3">
    <source>
        <dbReference type="ARBA" id="ARBA00023002"/>
    </source>
</evidence>
<dbReference type="InterPro" id="IPR050770">
    <property type="entry name" value="Intradiol_RC_Dioxygenase"/>
</dbReference>
<name>A0A7W4IL02_9PROT</name>
<dbReference type="PANTHER" id="PTHR33711">
    <property type="entry name" value="DIOXYGENASE, PUTATIVE (AFU_ORTHOLOGUE AFUA_2G02910)-RELATED"/>
    <property type="match status" value="1"/>
</dbReference>
<keyword evidence="2 5" id="KW-0223">Dioxygenase</keyword>
<keyword evidence="7" id="KW-1185">Reference proteome</keyword>
<reference evidence="7 8" key="1">
    <citation type="submission" date="2020-04" db="EMBL/GenBank/DDBJ databases">
        <title>Description of novel Gluconacetobacter.</title>
        <authorList>
            <person name="Sombolestani A."/>
        </authorList>
    </citation>
    <scope>NUCLEOTIDE SEQUENCE [LARGE SCALE GENOMIC DNA]</scope>
    <source>
        <strain evidence="6 7">LMG 1728</strain>
        <strain evidence="5 8">LMG 1731</strain>
    </source>
</reference>
<protein>
    <submittedName>
        <fullName evidence="5">Protocatechuate 3,4-dioxygenase subunit alpha</fullName>
        <ecNumber evidence="5">1.13.11.3</ecNumber>
    </submittedName>
</protein>
<dbReference type="PROSITE" id="PS00083">
    <property type="entry name" value="INTRADIOL_DIOXYGENAS"/>
    <property type="match status" value="1"/>
</dbReference>
<comment type="similarity">
    <text evidence="1">Belongs to the intradiol ring-cleavage dioxygenase family.</text>
</comment>
<dbReference type="AlphaFoldDB" id="A0A7W4IL02"/>
<dbReference type="Gene3D" id="2.60.130.10">
    <property type="entry name" value="Aromatic compound dioxygenase"/>
    <property type="match status" value="1"/>
</dbReference>
<feature type="domain" description="Intradiol ring-cleavage dioxygenases" evidence="4">
    <location>
        <begin position="46"/>
        <end position="74"/>
    </location>
</feature>
<dbReference type="EC" id="1.13.11.3" evidence="5"/>
<accession>A0A7W4IL02</accession>
<dbReference type="Proteomes" id="UP000561077">
    <property type="component" value="Unassembled WGS sequence"/>
</dbReference>
<dbReference type="Pfam" id="PF00775">
    <property type="entry name" value="Dioxygenase_C"/>
    <property type="match status" value="1"/>
</dbReference>
<dbReference type="InterPro" id="IPR012786">
    <property type="entry name" value="Protocat_dOase_a"/>
</dbReference>
<dbReference type="EMBL" id="JABEQO010000010">
    <property type="protein sequence ID" value="MBB2164797.1"/>
    <property type="molecule type" value="Genomic_DNA"/>
</dbReference>
<evidence type="ECO:0000313" key="7">
    <source>
        <dbReference type="Proteomes" id="UP000540490"/>
    </source>
</evidence>
<dbReference type="SUPFAM" id="SSF49482">
    <property type="entry name" value="Aromatic compound dioxygenase"/>
    <property type="match status" value="1"/>
</dbReference>